<proteinExistence type="predicted"/>
<reference evidence="1 2" key="1">
    <citation type="submission" date="2009-02" db="EMBL/GenBank/DDBJ databases">
        <title>Draft genome sequence of Bifidobacterium pseudocatenulatum (DSM 20438).</title>
        <authorList>
            <person name="Sudarsanam P."/>
            <person name="Ley R."/>
            <person name="Guruge J."/>
            <person name="Turnbaugh P.J."/>
            <person name="Mahowald M."/>
            <person name="Liep D."/>
            <person name="Gordon J."/>
        </authorList>
    </citation>
    <scope>NUCLEOTIDE SEQUENCE [LARGE SCALE GENOMIC DNA]</scope>
    <source>
        <strain evidence="1 2">DSM 20438</strain>
    </source>
</reference>
<evidence type="ECO:0008006" key="3">
    <source>
        <dbReference type="Google" id="ProtNLM"/>
    </source>
</evidence>
<organism evidence="1 2">
    <name type="scientific">Bifidobacterium pseudocatenulatum DSM 20438 = JCM 1200 = LMG 10505</name>
    <dbReference type="NCBI Taxonomy" id="547043"/>
    <lineage>
        <taxon>Bacteria</taxon>
        <taxon>Bacillati</taxon>
        <taxon>Actinomycetota</taxon>
        <taxon>Actinomycetes</taxon>
        <taxon>Bifidobacteriales</taxon>
        <taxon>Bifidobacteriaceae</taxon>
        <taxon>Bifidobacterium</taxon>
    </lineage>
</organism>
<comment type="caution">
    <text evidence="1">The sequence shown here is derived from an EMBL/GenBank/DDBJ whole genome shotgun (WGS) entry which is preliminary data.</text>
</comment>
<dbReference type="EMBL" id="ABXX02000001">
    <property type="protein sequence ID" value="EEG71502.1"/>
    <property type="molecule type" value="Genomic_DNA"/>
</dbReference>
<sequence>MDIVQEVADEVTVMKDGHLVEYGAVGSVLRHPKDAYTKMLLEASPKFDEINAS</sequence>
<dbReference type="Proteomes" id="UP000003875">
    <property type="component" value="Unassembled WGS sequence"/>
</dbReference>
<gene>
    <name evidence="1" type="ORF">BIFPSEUDO_02374</name>
</gene>
<dbReference type="SUPFAM" id="SSF52540">
    <property type="entry name" value="P-loop containing nucleoside triphosphate hydrolases"/>
    <property type="match status" value="1"/>
</dbReference>
<accession>C0BPT9</accession>
<evidence type="ECO:0000313" key="2">
    <source>
        <dbReference type="Proteomes" id="UP000003875"/>
    </source>
</evidence>
<reference evidence="1 2" key="2">
    <citation type="submission" date="2009-02" db="EMBL/GenBank/DDBJ databases">
        <authorList>
            <person name="Fulton L."/>
            <person name="Clifton S."/>
            <person name="Fulton B."/>
            <person name="Xu J."/>
            <person name="Minx P."/>
            <person name="Pepin K.H."/>
            <person name="Johnson M."/>
            <person name="Bhonagiri V."/>
            <person name="Nash W.E."/>
            <person name="Mardis E.R."/>
            <person name="Wilson R.K."/>
        </authorList>
    </citation>
    <scope>NUCLEOTIDE SEQUENCE [LARGE SCALE GENOMIC DNA]</scope>
    <source>
        <strain evidence="1 2">DSM 20438</strain>
    </source>
</reference>
<protein>
    <recommendedName>
        <fullName evidence="3">Oligopeptide/dipeptide ABC transporter C-terminal domain-containing protein</fullName>
    </recommendedName>
</protein>
<name>C0BPT9_BIFPS</name>
<dbReference type="Gene3D" id="3.40.50.300">
    <property type="entry name" value="P-loop containing nucleotide triphosphate hydrolases"/>
    <property type="match status" value="1"/>
</dbReference>
<dbReference type="eggNOG" id="COG4172">
    <property type="taxonomic scope" value="Bacteria"/>
</dbReference>
<dbReference type="InterPro" id="IPR027417">
    <property type="entry name" value="P-loop_NTPase"/>
</dbReference>
<dbReference type="AlphaFoldDB" id="C0BPT9"/>
<evidence type="ECO:0000313" key="1">
    <source>
        <dbReference type="EMBL" id="EEG71502.1"/>
    </source>
</evidence>